<dbReference type="RefSeq" id="WP_175168793.1">
    <property type="nucleotide sequence ID" value="NZ_CADIJQ010000001.1"/>
</dbReference>
<keyword evidence="2" id="KW-1185">Reference proteome</keyword>
<reference evidence="1 2" key="1">
    <citation type="submission" date="2020-04" db="EMBL/GenBank/DDBJ databases">
        <authorList>
            <person name="De Canck E."/>
        </authorList>
    </citation>
    <scope>NUCLEOTIDE SEQUENCE [LARGE SCALE GENOMIC DNA]</scope>
    <source>
        <strain evidence="1 2">LMG 3441</strain>
    </source>
</reference>
<gene>
    <name evidence="1" type="ORF">LMG3441_00692</name>
</gene>
<dbReference type="Proteomes" id="UP000494269">
    <property type="component" value="Unassembled WGS sequence"/>
</dbReference>
<evidence type="ECO:0000313" key="1">
    <source>
        <dbReference type="EMBL" id="CAB3663612.1"/>
    </source>
</evidence>
<name>A0A6S6Z5Q6_9BURK</name>
<accession>A0A6S6Z5Q6</accession>
<proteinExistence type="predicted"/>
<protein>
    <submittedName>
        <fullName evidence="1">Uncharacterized protein</fullName>
    </submittedName>
</protein>
<organism evidence="1 2">
    <name type="scientific">Achromobacter kerstersii</name>
    <dbReference type="NCBI Taxonomy" id="1353890"/>
    <lineage>
        <taxon>Bacteria</taxon>
        <taxon>Pseudomonadati</taxon>
        <taxon>Pseudomonadota</taxon>
        <taxon>Betaproteobacteria</taxon>
        <taxon>Burkholderiales</taxon>
        <taxon>Alcaligenaceae</taxon>
        <taxon>Achromobacter</taxon>
    </lineage>
</organism>
<sequence>MINFINLNVGQRLALKDGREAEVVGNIGDGIWVQVRFDDCPDDEELLHCEEVVGLAE</sequence>
<evidence type="ECO:0000313" key="2">
    <source>
        <dbReference type="Proteomes" id="UP000494269"/>
    </source>
</evidence>
<dbReference type="EMBL" id="CADIJQ010000001">
    <property type="protein sequence ID" value="CAB3663612.1"/>
    <property type="molecule type" value="Genomic_DNA"/>
</dbReference>
<dbReference type="AlphaFoldDB" id="A0A6S6Z5Q6"/>